<keyword evidence="6 12" id="KW-0032">Aminotransferase</keyword>
<dbReference type="PROSITE" id="PS00599">
    <property type="entry name" value="AA_TRANSFER_CLASS_2"/>
    <property type="match status" value="1"/>
</dbReference>
<dbReference type="Gene3D" id="3.40.640.10">
    <property type="entry name" value="Type I PLP-dependent aspartate aminotransferase-like (Major domain)"/>
    <property type="match status" value="1"/>
</dbReference>
<evidence type="ECO:0000256" key="8">
    <source>
        <dbReference type="ARBA" id="ARBA00022679"/>
    </source>
</evidence>
<evidence type="ECO:0000256" key="10">
    <source>
        <dbReference type="ARBA" id="ARBA00023102"/>
    </source>
</evidence>
<dbReference type="RefSeq" id="WP_138279989.1">
    <property type="nucleotide sequence ID" value="NZ_BMGE01000001.1"/>
</dbReference>
<dbReference type="InterPro" id="IPR015421">
    <property type="entry name" value="PyrdxlP-dep_Trfase_major"/>
</dbReference>
<evidence type="ECO:0000256" key="7">
    <source>
        <dbReference type="ARBA" id="ARBA00022605"/>
    </source>
</evidence>
<evidence type="ECO:0000256" key="3">
    <source>
        <dbReference type="ARBA" id="ARBA00005189"/>
    </source>
</evidence>
<accession>A0A5R9KJB1</accession>
<keyword evidence="8 12" id="KW-0808">Transferase</keyword>
<dbReference type="SUPFAM" id="SSF53383">
    <property type="entry name" value="PLP-dependent transferases"/>
    <property type="match status" value="1"/>
</dbReference>
<feature type="domain" description="Aminotransferase class I/classII large" evidence="13">
    <location>
        <begin position="49"/>
        <end position="347"/>
    </location>
</feature>
<comment type="cofactor">
    <cofactor evidence="1 12">
        <name>pyridoxal 5'-phosphate</name>
        <dbReference type="ChEBI" id="CHEBI:597326"/>
    </cofactor>
</comment>
<dbReference type="Proteomes" id="UP000309788">
    <property type="component" value="Unassembled WGS sequence"/>
</dbReference>
<evidence type="ECO:0000256" key="2">
    <source>
        <dbReference type="ARBA" id="ARBA00005011"/>
    </source>
</evidence>
<keyword evidence="10 12" id="KW-0368">Histidine biosynthesis</keyword>
<gene>
    <name evidence="12 14" type="primary">hisC</name>
    <name evidence="14" type="ORF">FEM55_03910</name>
</gene>
<dbReference type="Gene3D" id="3.90.1150.10">
    <property type="entry name" value="Aspartate Aminotransferase, domain 1"/>
    <property type="match status" value="1"/>
</dbReference>
<keyword evidence="7 12" id="KW-0028">Amino-acid biosynthesis</keyword>
<dbReference type="InterPro" id="IPR015424">
    <property type="entry name" value="PyrdxlP-dep_Trfase"/>
</dbReference>
<reference evidence="14 15" key="1">
    <citation type="submission" date="2019-05" db="EMBL/GenBank/DDBJ databases">
        <authorList>
            <person name="Qu J.-H."/>
        </authorList>
    </citation>
    <scope>NUCLEOTIDE SEQUENCE [LARGE SCALE GENOMIC DNA]</scope>
    <source>
        <strain evidence="14 15">Z12</strain>
    </source>
</reference>
<name>A0A5R9KJB1_9BACT</name>
<evidence type="ECO:0000256" key="6">
    <source>
        <dbReference type="ARBA" id="ARBA00022576"/>
    </source>
</evidence>
<organism evidence="14 15">
    <name type="scientific">Dyadobacter sediminis</name>
    <dbReference type="NCBI Taxonomy" id="1493691"/>
    <lineage>
        <taxon>Bacteria</taxon>
        <taxon>Pseudomonadati</taxon>
        <taxon>Bacteroidota</taxon>
        <taxon>Cytophagia</taxon>
        <taxon>Cytophagales</taxon>
        <taxon>Spirosomataceae</taxon>
        <taxon>Dyadobacter</taxon>
    </lineage>
</organism>
<comment type="pathway">
    <text evidence="3">Lipid metabolism.</text>
</comment>
<evidence type="ECO:0000259" key="13">
    <source>
        <dbReference type="Pfam" id="PF00155"/>
    </source>
</evidence>
<dbReference type="GO" id="GO:0004400">
    <property type="term" value="F:histidinol-phosphate transaminase activity"/>
    <property type="evidence" value="ECO:0007669"/>
    <property type="project" value="UniProtKB-UniRule"/>
</dbReference>
<comment type="subunit">
    <text evidence="5 12">Homodimer.</text>
</comment>
<dbReference type="NCBIfam" id="TIGR01141">
    <property type="entry name" value="hisC"/>
    <property type="match status" value="1"/>
</dbReference>
<dbReference type="InterPro" id="IPR004839">
    <property type="entry name" value="Aminotransferase_I/II_large"/>
</dbReference>
<dbReference type="InterPro" id="IPR001917">
    <property type="entry name" value="Aminotrans_II_pyridoxalP_BS"/>
</dbReference>
<feature type="modified residue" description="N6-(pyridoxal phosphate)lysine" evidence="12">
    <location>
        <position position="212"/>
    </location>
</feature>
<comment type="caution">
    <text evidence="14">The sequence shown here is derived from an EMBL/GenBank/DDBJ whole genome shotgun (WGS) entry which is preliminary data.</text>
</comment>
<dbReference type="EMBL" id="VCEI01000011">
    <property type="protein sequence ID" value="TLU96295.1"/>
    <property type="molecule type" value="Genomic_DNA"/>
</dbReference>
<keyword evidence="15" id="KW-1185">Reference proteome</keyword>
<comment type="catalytic activity">
    <reaction evidence="11 12">
        <text>L-histidinol phosphate + 2-oxoglutarate = 3-(imidazol-4-yl)-2-oxopropyl phosphate + L-glutamate</text>
        <dbReference type="Rhea" id="RHEA:23744"/>
        <dbReference type="ChEBI" id="CHEBI:16810"/>
        <dbReference type="ChEBI" id="CHEBI:29985"/>
        <dbReference type="ChEBI" id="CHEBI:57766"/>
        <dbReference type="ChEBI" id="CHEBI:57980"/>
        <dbReference type="EC" id="2.6.1.9"/>
    </reaction>
</comment>
<evidence type="ECO:0000256" key="4">
    <source>
        <dbReference type="ARBA" id="ARBA00007970"/>
    </source>
</evidence>
<evidence type="ECO:0000256" key="11">
    <source>
        <dbReference type="ARBA" id="ARBA00047481"/>
    </source>
</evidence>
<dbReference type="GO" id="GO:0030170">
    <property type="term" value="F:pyridoxal phosphate binding"/>
    <property type="evidence" value="ECO:0007669"/>
    <property type="project" value="InterPro"/>
</dbReference>
<dbReference type="PANTHER" id="PTHR42885:SF2">
    <property type="entry name" value="HISTIDINOL-PHOSPHATE AMINOTRANSFERASE"/>
    <property type="match status" value="1"/>
</dbReference>
<evidence type="ECO:0000256" key="1">
    <source>
        <dbReference type="ARBA" id="ARBA00001933"/>
    </source>
</evidence>
<evidence type="ECO:0000256" key="12">
    <source>
        <dbReference type="HAMAP-Rule" id="MF_01023"/>
    </source>
</evidence>
<dbReference type="OrthoDB" id="9813612at2"/>
<dbReference type="PANTHER" id="PTHR42885">
    <property type="entry name" value="HISTIDINOL-PHOSPHATE AMINOTRANSFERASE-RELATED"/>
    <property type="match status" value="1"/>
</dbReference>
<comment type="pathway">
    <text evidence="2 12">Amino-acid biosynthesis; L-histidine biosynthesis; L-histidine from 5-phospho-alpha-D-ribose 1-diphosphate: step 7/9.</text>
</comment>
<protein>
    <recommendedName>
        <fullName evidence="12">Histidinol-phosphate aminotransferase</fullName>
        <ecNumber evidence="12">2.6.1.9</ecNumber>
    </recommendedName>
    <alternativeName>
        <fullName evidence="12">Imidazole acetol-phosphate transaminase</fullName>
    </alternativeName>
</protein>
<sequence length="357" mass="40122">MSNTFELNKILRPHILSLAPYSSARDEYTGHVGVFLDANENPYGSVTLENFNRYPDPHQHDIKQKLAPLKNIGTERIFLGNGSDEPIDLLTRAVCTPGKDHVIIMPPTYGMYEVSASIHDVEVDKVLLTTDYQINVKAVLDAVTPDTKIIWICSPNNPTGNVMQQEAIESILVNFNGLVVVDEAYIDFTETPSWIQHLDQYPNLVVLQTFSKAWGLAGIRVGMCFASVELIRILNKIKPPYNISQPAQQALLEGLQSVDKKDRMVADILKERTSLCNMLENLALVIKVYPSDANFLLVQFEDAKAVMDYLIQETIIVRDRSRVQLCEGCLRVTIGTQEENTTLIESLKKYQQKNVAV</sequence>
<dbReference type="InterPro" id="IPR005861">
    <property type="entry name" value="HisP_aminotrans"/>
</dbReference>
<evidence type="ECO:0000313" key="14">
    <source>
        <dbReference type="EMBL" id="TLU96295.1"/>
    </source>
</evidence>
<evidence type="ECO:0000256" key="9">
    <source>
        <dbReference type="ARBA" id="ARBA00022898"/>
    </source>
</evidence>
<dbReference type="Pfam" id="PF00155">
    <property type="entry name" value="Aminotran_1_2"/>
    <property type="match status" value="1"/>
</dbReference>
<proteinExistence type="inferred from homology"/>
<dbReference type="UniPathway" id="UPA00031">
    <property type="reaction ID" value="UER00012"/>
</dbReference>
<keyword evidence="9 12" id="KW-0663">Pyridoxal phosphate</keyword>
<comment type="similarity">
    <text evidence="4 12">Belongs to the class-II pyridoxal-phosphate-dependent aminotransferase family. Histidinol-phosphate aminotransferase subfamily.</text>
</comment>
<dbReference type="GO" id="GO:0000105">
    <property type="term" value="P:L-histidine biosynthetic process"/>
    <property type="evidence" value="ECO:0007669"/>
    <property type="project" value="UniProtKB-UniRule"/>
</dbReference>
<evidence type="ECO:0000313" key="15">
    <source>
        <dbReference type="Proteomes" id="UP000309788"/>
    </source>
</evidence>
<dbReference type="HAMAP" id="MF_01023">
    <property type="entry name" value="HisC_aminotrans_2"/>
    <property type="match status" value="1"/>
</dbReference>
<evidence type="ECO:0000256" key="5">
    <source>
        <dbReference type="ARBA" id="ARBA00011738"/>
    </source>
</evidence>
<dbReference type="AlphaFoldDB" id="A0A5R9KJB1"/>
<dbReference type="InterPro" id="IPR015422">
    <property type="entry name" value="PyrdxlP-dep_Trfase_small"/>
</dbReference>
<dbReference type="CDD" id="cd00609">
    <property type="entry name" value="AAT_like"/>
    <property type="match status" value="1"/>
</dbReference>
<dbReference type="EC" id="2.6.1.9" evidence="12"/>